<dbReference type="PANTHER" id="PTHR12959:SF11">
    <property type="entry name" value="GPI TRANSAMIDASE COMPONENT PIG-T"/>
    <property type="match status" value="1"/>
</dbReference>
<keyword evidence="4" id="KW-1185">Reference proteome</keyword>
<evidence type="ECO:0000313" key="3">
    <source>
        <dbReference type="EMBL" id="ANB13348.1"/>
    </source>
</evidence>
<keyword evidence="1" id="KW-0812">Transmembrane</keyword>
<feature type="transmembrane region" description="Helical" evidence="1">
    <location>
        <begin position="548"/>
        <end position="568"/>
    </location>
</feature>
<dbReference type="OrthoDB" id="331263at2759"/>
<protein>
    <submittedName>
        <fullName evidence="3">Gpi16p</fullName>
    </submittedName>
</protein>
<dbReference type="EMBL" id="CP014501">
    <property type="protein sequence ID" value="ANB13348.1"/>
    <property type="molecule type" value="Genomic_DNA"/>
</dbReference>
<feature type="signal peptide" evidence="2">
    <location>
        <begin position="1"/>
        <end position="30"/>
    </location>
</feature>
<organism evidence="3 4">
    <name type="scientific">Sugiyamaella lignohabitans</name>
    <dbReference type="NCBI Taxonomy" id="796027"/>
    <lineage>
        <taxon>Eukaryota</taxon>
        <taxon>Fungi</taxon>
        <taxon>Dikarya</taxon>
        <taxon>Ascomycota</taxon>
        <taxon>Saccharomycotina</taxon>
        <taxon>Dipodascomycetes</taxon>
        <taxon>Dipodascales</taxon>
        <taxon>Trichomonascaceae</taxon>
        <taxon>Sugiyamaella</taxon>
    </lineage>
</organism>
<gene>
    <name evidence="3" type="primary">GPI16</name>
    <name evidence="3" type="ORF">AWJ20_1634</name>
</gene>
<dbReference type="Proteomes" id="UP000189580">
    <property type="component" value="Chromosome a"/>
</dbReference>
<dbReference type="KEGG" id="slb:AWJ20_1634"/>
<dbReference type="RefSeq" id="XP_018735825.1">
    <property type="nucleotide sequence ID" value="XM_018878531.1"/>
</dbReference>
<keyword evidence="2" id="KW-0732">Signal</keyword>
<keyword evidence="1" id="KW-0472">Membrane</keyword>
<feature type="chain" id="PRO_5007885416" evidence="2">
    <location>
        <begin position="31"/>
        <end position="609"/>
    </location>
</feature>
<evidence type="ECO:0000256" key="2">
    <source>
        <dbReference type="SAM" id="SignalP"/>
    </source>
</evidence>
<evidence type="ECO:0000256" key="1">
    <source>
        <dbReference type="SAM" id="Phobius"/>
    </source>
</evidence>
<dbReference type="GO" id="GO:0016255">
    <property type="term" value="P:attachment of GPI anchor to protein"/>
    <property type="evidence" value="ECO:0007669"/>
    <property type="project" value="InterPro"/>
</dbReference>
<sequence length="609" mass="68434">MFAYRLRLATSTIVLLLVLGLSQSITQVLAAPGLTNYTEHLTLQPLPRNSLLTTFTFESYSIPSTDPHGTSLEYAVFPRSLGQILEQSKTQELHLRFSQGWWDAENWGSPPEQGKYSGGLGVELWAWVEGEDLSAAKANWRKLVYTLSGLFCASLNFIDDATTTFPVKSFQPFGVVNDQDGSKFYLMRGALPREPVCTENLTPFIKLLPCKGKAGISSLLDGHKIFDAQWQGMAIDVSVECNEDGCRKKMTQTINAVIDVARSIQRKVSPVPVPTDFDKLRCDTTKSYNSQYHCFPLKESTDVDWLLSDIFGRQIQGSCPLAENEHHISIQTPETWNTAYISTSKSADDGSESTFISQEKSFKLEQDVPTNIRLNSHDSSKISSSPNQPVLVERSFTGHGLERGGIRSTFTNPSRDTPVRFVYFESFPWFMRLYLHTLQLQSQSLLESDEILSEQENILKDIYYLPAVDRKQPSQLEIEMILPPATSASLTYDFDKAHLFIEEYPPDANYGFDIAPGILTTINESDEPQYTIRTTSLLLQLPTPDFSMPYNVIILTGTVMALTFGNIFNLLTKRIVNEEEAEEIASQRPINQYIAKIKSLLEKRGSTNS</sequence>
<dbReference type="GO" id="GO:0042765">
    <property type="term" value="C:GPI-anchor transamidase complex"/>
    <property type="evidence" value="ECO:0007669"/>
    <property type="project" value="InterPro"/>
</dbReference>
<accession>A0A167DVR7</accession>
<dbReference type="InterPro" id="IPR007245">
    <property type="entry name" value="PIG-T"/>
</dbReference>
<keyword evidence="1" id="KW-1133">Transmembrane helix</keyword>
<reference evidence="3 4" key="1">
    <citation type="submission" date="2016-02" db="EMBL/GenBank/DDBJ databases">
        <title>Complete genome sequence and transcriptome regulation of the pentose utilising yeast Sugiyamaella lignohabitans.</title>
        <authorList>
            <person name="Bellasio M."/>
            <person name="Peymann A."/>
            <person name="Valli M."/>
            <person name="Sipitzky M."/>
            <person name="Graf A."/>
            <person name="Sauer M."/>
            <person name="Marx H."/>
            <person name="Mattanovich D."/>
        </authorList>
    </citation>
    <scope>NUCLEOTIDE SEQUENCE [LARGE SCALE GENOMIC DNA]</scope>
    <source>
        <strain evidence="3 4">CBS 10342</strain>
    </source>
</reference>
<name>A0A167DVR7_9ASCO</name>
<dbReference type="GeneID" id="30033458"/>
<dbReference type="Pfam" id="PF04113">
    <property type="entry name" value="Gpi16"/>
    <property type="match status" value="1"/>
</dbReference>
<dbReference type="PANTHER" id="PTHR12959">
    <property type="entry name" value="GPI TRANSAMIDASE COMPONENT PIG-T-RELATED"/>
    <property type="match status" value="1"/>
</dbReference>
<dbReference type="AlphaFoldDB" id="A0A167DVR7"/>
<evidence type="ECO:0000313" key="4">
    <source>
        <dbReference type="Proteomes" id="UP000189580"/>
    </source>
</evidence>
<proteinExistence type="predicted"/>